<protein>
    <submittedName>
        <fullName evidence="1">Phage portal protein</fullName>
    </submittedName>
</protein>
<gene>
    <name evidence="1" type="ORF">H9655_08875</name>
</gene>
<dbReference type="Pfam" id="PF04860">
    <property type="entry name" value="Phage_portal"/>
    <property type="match status" value="1"/>
</dbReference>
<dbReference type="EMBL" id="JACSQT010000003">
    <property type="protein sequence ID" value="MBD7937143.1"/>
    <property type="molecule type" value="Genomic_DNA"/>
</dbReference>
<comment type="caution">
    <text evidence="1">The sequence shown here is derived from an EMBL/GenBank/DDBJ whole genome shotgun (WGS) entry which is preliminary data.</text>
</comment>
<proteinExistence type="predicted"/>
<sequence>MIFKNALSPRAETTDLKNPASWFLKAFGHQASSGETVTVNSALGVPAVYACVNILANSIATLPFQVYRKTATGRERDKKHSVSKLLEKRPNPYQSPFKFKHLIETHRNLWGNAYINIEWGADGRPKGYWLLNPANTEPILDVDTNQLWYHTVLPDGKQVKLGHGDIIHIRSLSTDGIKGKPPIGIAREIIGSSQASQKFKASFFKNGVSTNGFLKIPGMLNPEAKAVIREEWEKANTGINNAQRIAILDAGLDYQSVSMPLKDAQFVESMQFDKKEIATFFNIPLHMVNELERATHTNIEQQAIDFIRNTLSPIFTQYQEEFTYQSFSERELERYYIKANIESLLRADKKTQAEFYAIMLDKGVYSINEVRDLEEKDGIEGGDKHRVDLNHVSIDIADDYQLAKSGLKGGEGNGNE</sequence>
<dbReference type="InterPro" id="IPR006944">
    <property type="entry name" value="Phage/GTA_portal"/>
</dbReference>
<name>A0ABR8QNL9_9BACI</name>
<dbReference type="InterPro" id="IPR006427">
    <property type="entry name" value="Portal_HK97"/>
</dbReference>
<reference evidence="1 2" key="1">
    <citation type="submission" date="2020-08" db="EMBL/GenBank/DDBJ databases">
        <title>A Genomic Blueprint of the Chicken Gut Microbiome.</title>
        <authorList>
            <person name="Gilroy R."/>
            <person name="Ravi A."/>
            <person name="Getino M."/>
            <person name="Pursley I."/>
            <person name="Horton D.L."/>
            <person name="Alikhan N.-F."/>
            <person name="Baker D."/>
            <person name="Gharbi K."/>
            <person name="Hall N."/>
            <person name="Watson M."/>
            <person name="Adriaenssens E.M."/>
            <person name="Foster-Nyarko E."/>
            <person name="Jarju S."/>
            <person name="Secka A."/>
            <person name="Antonio M."/>
            <person name="Oren A."/>
            <person name="Chaudhuri R."/>
            <person name="La Ragione R.M."/>
            <person name="Hildebrand F."/>
            <person name="Pallen M.J."/>
        </authorList>
    </citation>
    <scope>NUCLEOTIDE SEQUENCE [LARGE SCALE GENOMIC DNA]</scope>
    <source>
        <strain evidence="1 2">Sa5YUA1</strain>
    </source>
</reference>
<organism evidence="1 2">
    <name type="scientific">Cytobacillus stercorigallinarum</name>
    <dbReference type="NCBI Taxonomy" id="2762240"/>
    <lineage>
        <taxon>Bacteria</taxon>
        <taxon>Bacillati</taxon>
        <taxon>Bacillota</taxon>
        <taxon>Bacilli</taxon>
        <taxon>Bacillales</taxon>
        <taxon>Bacillaceae</taxon>
        <taxon>Cytobacillus</taxon>
    </lineage>
</organism>
<evidence type="ECO:0000313" key="2">
    <source>
        <dbReference type="Proteomes" id="UP000657931"/>
    </source>
</evidence>
<dbReference type="Proteomes" id="UP000657931">
    <property type="component" value="Unassembled WGS sequence"/>
</dbReference>
<keyword evidence="2" id="KW-1185">Reference proteome</keyword>
<evidence type="ECO:0000313" key="1">
    <source>
        <dbReference type="EMBL" id="MBD7937143.1"/>
    </source>
</evidence>
<accession>A0ABR8QNL9</accession>
<dbReference type="RefSeq" id="WP_191813087.1">
    <property type="nucleotide sequence ID" value="NZ_JACSQT010000003.1"/>
</dbReference>
<dbReference type="NCBIfam" id="TIGR01537">
    <property type="entry name" value="portal_HK97"/>
    <property type="match status" value="1"/>
</dbReference>